<name>A0A0B1T698_OESDE</name>
<evidence type="ECO:0000313" key="2">
    <source>
        <dbReference type="Proteomes" id="UP000053660"/>
    </source>
</evidence>
<keyword evidence="2" id="KW-1185">Reference proteome</keyword>
<accession>A0A0B1T698</accession>
<proteinExistence type="predicted"/>
<dbReference type="EMBL" id="KN551145">
    <property type="protein sequence ID" value="KHJ92759.1"/>
    <property type="molecule type" value="Genomic_DNA"/>
</dbReference>
<evidence type="ECO:0000313" key="1">
    <source>
        <dbReference type="EMBL" id="KHJ92759.1"/>
    </source>
</evidence>
<reference evidence="1 2" key="1">
    <citation type="submission" date="2014-03" db="EMBL/GenBank/DDBJ databases">
        <title>Draft genome of the hookworm Oesophagostomum dentatum.</title>
        <authorList>
            <person name="Mitreva M."/>
        </authorList>
    </citation>
    <scope>NUCLEOTIDE SEQUENCE [LARGE SCALE GENOMIC DNA]</scope>
    <source>
        <strain evidence="1 2">OD-Hann</strain>
    </source>
</reference>
<dbReference type="Proteomes" id="UP000053660">
    <property type="component" value="Unassembled WGS sequence"/>
</dbReference>
<protein>
    <submittedName>
        <fullName evidence="1">Uncharacterized protein</fullName>
    </submittedName>
</protein>
<dbReference type="AlphaFoldDB" id="A0A0B1T698"/>
<gene>
    <name evidence="1" type="ORF">OESDEN_07345</name>
</gene>
<sequence>MPSKRMLRLMLIPEYRKRRSTTITRNSFYNVYTDKENNDRPKVAELAVIFHILEEIADSHRNLRRKTEQKAYKKAVSF</sequence>
<dbReference type="OrthoDB" id="5841888at2759"/>
<organism evidence="1 2">
    <name type="scientific">Oesophagostomum dentatum</name>
    <name type="common">Nodular worm</name>
    <dbReference type="NCBI Taxonomy" id="61180"/>
    <lineage>
        <taxon>Eukaryota</taxon>
        <taxon>Metazoa</taxon>
        <taxon>Ecdysozoa</taxon>
        <taxon>Nematoda</taxon>
        <taxon>Chromadorea</taxon>
        <taxon>Rhabditida</taxon>
        <taxon>Rhabditina</taxon>
        <taxon>Rhabditomorpha</taxon>
        <taxon>Strongyloidea</taxon>
        <taxon>Strongylidae</taxon>
        <taxon>Oesophagostomum</taxon>
    </lineage>
</organism>